<proteinExistence type="predicted"/>
<keyword evidence="3" id="KW-1185">Reference proteome</keyword>
<accession>A0A7W9BN88</accession>
<reference evidence="2 3" key="1">
    <citation type="submission" date="2020-08" db="EMBL/GenBank/DDBJ databases">
        <title>Genomic Encyclopedia of Type Strains, Phase IV (KMG-IV): sequencing the most valuable type-strain genomes for metagenomic binning, comparative biology and taxonomic classification.</title>
        <authorList>
            <person name="Goeker M."/>
        </authorList>
    </citation>
    <scope>NUCLEOTIDE SEQUENCE [LARGE SCALE GENOMIC DNA]</scope>
    <source>
        <strain evidence="2 3">DSM 101064</strain>
    </source>
</reference>
<organism evidence="2 3">
    <name type="scientific">Yoonia ponticola</name>
    <dbReference type="NCBI Taxonomy" id="1524255"/>
    <lineage>
        <taxon>Bacteria</taxon>
        <taxon>Pseudomonadati</taxon>
        <taxon>Pseudomonadota</taxon>
        <taxon>Alphaproteobacteria</taxon>
        <taxon>Rhodobacterales</taxon>
        <taxon>Paracoccaceae</taxon>
        <taxon>Yoonia</taxon>
    </lineage>
</organism>
<sequence length="143" mass="16017">MIRPAEIADAPAMAEVLSGWIDGTPWMPRIHTYDEDFAFCQKLIGTRDVWVVDVAGGFGFLARHGNSIDALYLSPDLSRKGWGTALLDTAKLDRDHLTLWTFQANIDAASFYIANDFHISDVTNGMGNAEKLPDFHMNWSREN</sequence>
<evidence type="ECO:0000313" key="2">
    <source>
        <dbReference type="EMBL" id="MBB5723149.1"/>
    </source>
</evidence>
<dbReference type="EMBL" id="JACIJM010000008">
    <property type="protein sequence ID" value="MBB5723149.1"/>
    <property type="molecule type" value="Genomic_DNA"/>
</dbReference>
<comment type="caution">
    <text evidence="2">The sequence shown here is derived from an EMBL/GenBank/DDBJ whole genome shotgun (WGS) entry which is preliminary data.</text>
</comment>
<dbReference type="InterPro" id="IPR000182">
    <property type="entry name" value="GNAT_dom"/>
</dbReference>
<dbReference type="CDD" id="cd04301">
    <property type="entry name" value="NAT_SF"/>
    <property type="match status" value="1"/>
</dbReference>
<feature type="domain" description="N-acetyltransferase" evidence="1">
    <location>
        <begin position="1"/>
        <end position="142"/>
    </location>
</feature>
<dbReference type="Proteomes" id="UP000535415">
    <property type="component" value="Unassembled WGS sequence"/>
</dbReference>
<dbReference type="Pfam" id="PF13508">
    <property type="entry name" value="Acetyltransf_7"/>
    <property type="match status" value="1"/>
</dbReference>
<gene>
    <name evidence="2" type="ORF">FHS72_002786</name>
</gene>
<evidence type="ECO:0000313" key="3">
    <source>
        <dbReference type="Proteomes" id="UP000535415"/>
    </source>
</evidence>
<dbReference type="GO" id="GO:0016747">
    <property type="term" value="F:acyltransferase activity, transferring groups other than amino-acyl groups"/>
    <property type="evidence" value="ECO:0007669"/>
    <property type="project" value="InterPro"/>
</dbReference>
<dbReference type="SUPFAM" id="SSF55729">
    <property type="entry name" value="Acyl-CoA N-acyltransferases (Nat)"/>
    <property type="match status" value="1"/>
</dbReference>
<dbReference type="InterPro" id="IPR016181">
    <property type="entry name" value="Acyl_CoA_acyltransferase"/>
</dbReference>
<dbReference type="PROSITE" id="PS51186">
    <property type="entry name" value="GNAT"/>
    <property type="match status" value="1"/>
</dbReference>
<evidence type="ECO:0000259" key="1">
    <source>
        <dbReference type="PROSITE" id="PS51186"/>
    </source>
</evidence>
<dbReference type="Gene3D" id="3.40.630.30">
    <property type="match status" value="1"/>
</dbReference>
<dbReference type="AlphaFoldDB" id="A0A7W9BN88"/>
<dbReference type="RefSeq" id="WP_183530093.1">
    <property type="nucleotide sequence ID" value="NZ_JACIJM010000008.1"/>
</dbReference>
<protein>
    <submittedName>
        <fullName evidence="2">GNAT superfamily N-acetyltransferase</fullName>
    </submittedName>
</protein>
<keyword evidence="2" id="KW-0808">Transferase</keyword>
<name>A0A7W9BN88_9RHOB</name>